<dbReference type="InterPro" id="IPR051000">
    <property type="entry name" value="Homeobox_DNA-bind_prot"/>
</dbReference>
<name>A0A1Y1XKP1_9FUNG</name>
<protein>
    <submittedName>
        <fullName evidence="9">Homeobox-domain-containing protein</fullName>
    </submittedName>
</protein>
<feature type="compositionally biased region" description="Low complexity" evidence="7">
    <location>
        <begin position="1"/>
        <end position="20"/>
    </location>
</feature>
<dbReference type="Proteomes" id="UP000193944">
    <property type="component" value="Unassembled WGS sequence"/>
</dbReference>
<dbReference type="PROSITE" id="PS00027">
    <property type="entry name" value="HOMEOBOX_1"/>
    <property type="match status" value="1"/>
</dbReference>
<feature type="region of interest" description="Disordered" evidence="7">
    <location>
        <begin position="190"/>
        <end position="335"/>
    </location>
</feature>
<dbReference type="PANTHER" id="PTHR24324">
    <property type="entry name" value="HOMEOBOX PROTEIN HHEX"/>
    <property type="match status" value="1"/>
</dbReference>
<evidence type="ECO:0000256" key="3">
    <source>
        <dbReference type="ARBA" id="ARBA00023155"/>
    </source>
</evidence>
<dbReference type="PANTHER" id="PTHR24324:SF5">
    <property type="entry name" value="HEMATOPOIETICALLY-EXPRESSED HOMEOBOX PROTEIN HHEX"/>
    <property type="match status" value="1"/>
</dbReference>
<evidence type="ECO:0000259" key="8">
    <source>
        <dbReference type="PROSITE" id="PS50071"/>
    </source>
</evidence>
<sequence length="407" mass="45589">MNYNGDMNYNNGDMNQNDGQRNNKKFSFVNVTLNPPQKNGNNNTMERSINYKQKRKIINKTQYNELMRVFQITEKPSHDERARLARVLGMSVREVQVWFQNRRAKNKKGARNRANTPPFISYKPGGNGNGSNNGSNGSNYGSEADSDKSSKGSPSMQKVSSIYSSIADSNEYIKTTFSYNNNNININNNNNPTPSTYSSPIPNNNSSLTSSSELDHKKILPNPSQGKNSPTNSPSKPNMMSNNYQYQTPNNNNNNNNNNNWKNDQGQNSNSQPLSSMPDNENYPTPQPSPPHDMIPHDILNTVPEPRQRGRPKGHPNKKEKDPNASSSTFPKIYDSIFGKPNKRIKLEGGQDEEIMAAAEALTSLSSLFGDSPTNGMNMNKNEINNGPLSESNDSNETYESNHRRPW</sequence>
<dbReference type="SUPFAM" id="SSF46689">
    <property type="entry name" value="Homeodomain-like"/>
    <property type="match status" value="1"/>
</dbReference>
<feature type="compositionally biased region" description="Low complexity" evidence="7">
    <location>
        <begin position="227"/>
        <end position="270"/>
    </location>
</feature>
<comment type="subcellular location">
    <subcellularLocation>
        <location evidence="1 5 6">Nucleus</location>
    </subcellularLocation>
</comment>
<reference evidence="9 10" key="1">
    <citation type="submission" date="2016-08" db="EMBL/GenBank/DDBJ databases">
        <title>A Parts List for Fungal Cellulosomes Revealed by Comparative Genomics.</title>
        <authorList>
            <consortium name="DOE Joint Genome Institute"/>
            <person name="Haitjema C.H."/>
            <person name="Gilmore S.P."/>
            <person name="Henske J.K."/>
            <person name="Solomon K.V."/>
            <person name="De Groot R."/>
            <person name="Kuo A."/>
            <person name="Mondo S.J."/>
            <person name="Salamov A.A."/>
            <person name="Labutti K."/>
            <person name="Zhao Z."/>
            <person name="Chiniquy J."/>
            <person name="Barry K."/>
            <person name="Brewer H.M."/>
            <person name="Purvine S.O."/>
            <person name="Wright A.T."/>
            <person name="Boxma B."/>
            <person name="Van Alen T."/>
            <person name="Hackstein J.H."/>
            <person name="Baker S.E."/>
            <person name="Grigoriev I.V."/>
            <person name="O'Malley M.A."/>
        </authorList>
    </citation>
    <scope>NUCLEOTIDE SEQUENCE [LARGE SCALE GENOMIC DNA]</scope>
    <source>
        <strain evidence="9 10">S4</strain>
    </source>
</reference>
<dbReference type="OrthoDB" id="6159439at2759"/>
<evidence type="ECO:0000256" key="4">
    <source>
        <dbReference type="ARBA" id="ARBA00023242"/>
    </source>
</evidence>
<feature type="compositionally biased region" description="Low complexity" evidence="7">
    <location>
        <begin position="132"/>
        <end position="142"/>
    </location>
</feature>
<feature type="region of interest" description="Disordered" evidence="7">
    <location>
        <begin position="103"/>
        <end position="156"/>
    </location>
</feature>
<feature type="compositionally biased region" description="Low complexity" evidence="7">
    <location>
        <begin position="190"/>
        <end position="212"/>
    </location>
</feature>
<dbReference type="GO" id="GO:0000978">
    <property type="term" value="F:RNA polymerase II cis-regulatory region sequence-specific DNA binding"/>
    <property type="evidence" value="ECO:0007669"/>
    <property type="project" value="TreeGrafter"/>
</dbReference>
<keyword evidence="3 5" id="KW-0371">Homeobox</keyword>
<gene>
    <name evidence="9" type="ORF">BCR32DRAFT_241424</name>
</gene>
<dbReference type="AlphaFoldDB" id="A0A1Y1XKP1"/>
<keyword evidence="2 5" id="KW-0238">DNA-binding</keyword>
<comment type="caution">
    <text evidence="9">The sequence shown here is derived from an EMBL/GenBank/DDBJ whole genome shotgun (WGS) entry which is preliminary data.</text>
</comment>
<dbReference type="CDD" id="cd00086">
    <property type="entry name" value="homeodomain"/>
    <property type="match status" value="1"/>
</dbReference>
<feature type="compositionally biased region" description="Low complexity" evidence="7">
    <location>
        <begin position="375"/>
        <end position="387"/>
    </location>
</feature>
<dbReference type="InterPro" id="IPR017970">
    <property type="entry name" value="Homeobox_CS"/>
</dbReference>
<feature type="compositionally biased region" description="Polar residues" evidence="7">
    <location>
        <begin position="388"/>
        <end position="399"/>
    </location>
</feature>
<dbReference type="InterPro" id="IPR000047">
    <property type="entry name" value="HTH_motif"/>
</dbReference>
<dbReference type="STRING" id="1754192.A0A1Y1XKP1"/>
<organism evidence="9 10">
    <name type="scientific">Anaeromyces robustus</name>
    <dbReference type="NCBI Taxonomy" id="1754192"/>
    <lineage>
        <taxon>Eukaryota</taxon>
        <taxon>Fungi</taxon>
        <taxon>Fungi incertae sedis</taxon>
        <taxon>Chytridiomycota</taxon>
        <taxon>Chytridiomycota incertae sedis</taxon>
        <taxon>Neocallimastigomycetes</taxon>
        <taxon>Neocallimastigales</taxon>
        <taxon>Neocallimastigaceae</taxon>
        <taxon>Anaeromyces</taxon>
    </lineage>
</organism>
<dbReference type="GO" id="GO:0030154">
    <property type="term" value="P:cell differentiation"/>
    <property type="evidence" value="ECO:0007669"/>
    <property type="project" value="TreeGrafter"/>
</dbReference>
<evidence type="ECO:0000313" key="10">
    <source>
        <dbReference type="Proteomes" id="UP000193944"/>
    </source>
</evidence>
<keyword evidence="10" id="KW-1185">Reference proteome</keyword>
<dbReference type="SMART" id="SM00389">
    <property type="entry name" value="HOX"/>
    <property type="match status" value="1"/>
</dbReference>
<dbReference type="InterPro" id="IPR001356">
    <property type="entry name" value="HD"/>
</dbReference>
<dbReference type="Gene3D" id="1.10.10.60">
    <property type="entry name" value="Homeodomain-like"/>
    <property type="match status" value="1"/>
</dbReference>
<evidence type="ECO:0000256" key="7">
    <source>
        <dbReference type="SAM" id="MobiDB-lite"/>
    </source>
</evidence>
<feature type="domain" description="Homeobox" evidence="8">
    <location>
        <begin position="49"/>
        <end position="109"/>
    </location>
</feature>
<dbReference type="EMBL" id="MCFG01000028">
    <property type="protein sequence ID" value="ORX85914.1"/>
    <property type="molecule type" value="Genomic_DNA"/>
</dbReference>
<feature type="compositionally biased region" description="Polar residues" evidence="7">
    <location>
        <begin position="271"/>
        <end position="284"/>
    </location>
</feature>
<accession>A0A1Y1XKP1</accession>
<feature type="region of interest" description="Disordered" evidence="7">
    <location>
        <begin position="1"/>
        <end position="21"/>
    </location>
</feature>
<dbReference type="PROSITE" id="PS50071">
    <property type="entry name" value="HOMEOBOX_2"/>
    <property type="match status" value="1"/>
</dbReference>
<dbReference type="Pfam" id="PF00046">
    <property type="entry name" value="Homeodomain"/>
    <property type="match status" value="1"/>
</dbReference>
<evidence type="ECO:0000313" key="9">
    <source>
        <dbReference type="EMBL" id="ORX85914.1"/>
    </source>
</evidence>
<feature type="region of interest" description="Disordered" evidence="7">
    <location>
        <begin position="370"/>
        <end position="407"/>
    </location>
</feature>
<evidence type="ECO:0000256" key="6">
    <source>
        <dbReference type="RuleBase" id="RU000682"/>
    </source>
</evidence>
<reference evidence="9 10" key="2">
    <citation type="submission" date="2016-08" db="EMBL/GenBank/DDBJ databases">
        <title>Pervasive Adenine N6-methylation of Active Genes in Fungi.</title>
        <authorList>
            <consortium name="DOE Joint Genome Institute"/>
            <person name="Mondo S.J."/>
            <person name="Dannebaum R.O."/>
            <person name="Kuo R.C."/>
            <person name="Labutti K."/>
            <person name="Haridas S."/>
            <person name="Kuo A."/>
            <person name="Salamov A."/>
            <person name="Ahrendt S.R."/>
            <person name="Lipzen A."/>
            <person name="Sullivan W."/>
            <person name="Andreopoulos W.B."/>
            <person name="Clum A."/>
            <person name="Lindquist E."/>
            <person name="Daum C."/>
            <person name="Ramamoorthy G.K."/>
            <person name="Gryganskyi A."/>
            <person name="Culley D."/>
            <person name="Magnuson J.K."/>
            <person name="James T.Y."/>
            <person name="O'Malley M.A."/>
            <person name="Stajich J.E."/>
            <person name="Spatafora J.W."/>
            <person name="Visel A."/>
            <person name="Grigoriev I.V."/>
        </authorList>
    </citation>
    <scope>NUCLEOTIDE SEQUENCE [LARGE SCALE GENOMIC DNA]</scope>
    <source>
        <strain evidence="9 10">S4</strain>
    </source>
</reference>
<keyword evidence="4 5" id="KW-0539">Nucleus</keyword>
<dbReference type="GO" id="GO:0000981">
    <property type="term" value="F:DNA-binding transcription factor activity, RNA polymerase II-specific"/>
    <property type="evidence" value="ECO:0007669"/>
    <property type="project" value="InterPro"/>
</dbReference>
<evidence type="ECO:0000256" key="2">
    <source>
        <dbReference type="ARBA" id="ARBA00023125"/>
    </source>
</evidence>
<evidence type="ECO:0000256" key="1">
    <source>
        <dbReference type="ARBA" id="ARBA00004123"/>
    </source>
</evidence>
<dbReference type="PRINTS" id="PR00031">
    <property type="entry name" value="HTHREPRESSR"/>
</dbReference>
<dbReference type="InterPro" id="IPR009057">
    <property type="entry name" value="Homeodomain-like_sf"/>
</dbReference>
<evidence type="ECO:0000256" key="5">
    <source>
        <dbReference type="PROSITE-ProRule" id="PRU00108"/>
    </source>
</evidence>
<dbReference type="GO" id="GO:0005634">
    <property type="term" value="C:nucleus"/>
    <property type="evidence" value="ECO:0007669"/>
    <property type="project" value="UniProtKB-SubCell"/>
</dbReference>
<feature type="DNA-binding region" description="Homeobox" evidence="5">
    <location>
        <begin position="51"/>
        <end position="110"/>
    </location>
</feature>
<proteinExistence type="predicted"/>